<feature type="transmembrane region" description="Helical" evidence="1">
    <location>
        <begin position="73"/>
        <end position="92"/>
    </location>
</feature>
<feature type="transmembrane region" description="Helical" evidence="1">
    <location>
        <begin position="35"/>
        <end position="53"/>
    </location>
</feature>
<keyword evidence="1" id="KW-0472">Membrane</keyword>
<comment type="caution">
    <text evidence="2">The sequence shown here is derived from an EMBL/GenBank/DDBJ whole genome shotgun (WGS) entry which is preliminary data.</text>
</comment>
<feature type="transmembrane region" description="Helical" evidence="1">
    <location>
        <begin position="315"/>
        <end position="347"/>
    </location>
</feature>
<dbReference type="EMBL" id="SMKA01000007">
    <property type="protein sequence ID" value="TDC34435.1"/>
    <property type="molecule type" value="Genomic_DNA"/>
</dbReference>
<feature type="transmembrane region" description="Helical" evidence="1">
    <location>
        <begin position="276"/>
        <end position="295"/>
    </location>
</feature>
<dbReference type="Proteomes" id="UP000295075">
    <property type="component" value="Unassembled WGS sequence"/>
</dbReference>
<keyword evidence="1" id="KW-1133">Transmembrane helix</keyword>
<proteinExistence type="predicted"/>
<dbReference type="SUPFAM" id="SSF63829">
    <property type="entry name" value="Calcium-dependent phosphotriesterase"/>
    <property type="match status" value="1"/>
</dbReference>
<accession>A0A4V2XSN4</accession>
<organism evidence="2 3">
    <name type="scientific">Kribbella albertanoniae</name>
    <dbReference type="NCBI Taxonomy" id="1266829"/>
    <lineage>
        <taxon>Bacteria</taxon>
        <taxon>Bacillati</taxon>
        <taxon>Actinomycetota</taxon>
        <taxon>Actinomycetes</taxon>
        <taxon>Propionibacteriales</taxon>
        <taxon>Kribbellaceae</taxon>
        <taxon>Kribbella</taxon>
    </lineage>
</organism>
<evidence type="ECO:0000313" key="3">
    <source>
        <dbReference type="Proteomes" id="UP000295075"/>
    </source>
</evidence>
<keyword evidence="3" id="KW-1185">Reference proteome</keyword>
<gene>
    <name evidence="2" type="ORF">E1261_03450</name>
</gene>
<keyword evidence="1" id="KW-0812">Transmembrane</keyword>
<dbReference type="AlphaFoldDB" id="A0A4V2XSN4"/>
<feature type="transmembrane region" description="Helical" evidence="1">
    <location>
        <begin position="104"/>
        <end position="122"/>
    </location>
</feature>
<dbReference type="OrthoDB" id="3796696at2"/>
<evidence type="ECO:0000256" key="1">
    <source>
        <dbReference type="SAM" id="Phobius"/>
    </source>
</evidence>
<feature type="transmembrane region" description="Helical" evidence="1">
    <location>
        <begin position="134"/>
        <end position="154"/>
    </location>
</feature>
<name>A0A4V2XSN4_9ACTN</name>
<evidence type="ECO:0000313" key="2">
    <source>
        <dbReference type="EMBL" id="TDC34435.1"/>
    </source>
</evidence>
<sequence>MPLRDLPTERQAAAALIRTDLLTHRRTIRRTGKPGVVLACLAAGALFAVLLPGRTGTGCYLWRASMQPVGGRSAALVLPVVIVLLILVDRLSAESFGLRRQVRGWGTAMVAGVTMVAWTGFVQQGRSTCSFSPAVIGTLACGTIATAVAGYWATQLLRRPMTPRPTLGNDSPNPSAEPLNQSELRALFVRMIDRTESWTPIRGRMMPFATGTLAVLVVLSTVLPWRELRDPVAVGLPDAGLIRVQLWEIPSARSWALLLCALAVATLATQGLVRHLAAVACGAATVAGLAAHLLWLPPILPNGVGYRSGVGAWTALVLAVLLIATGLIGGRLVVLLGGIGAVAGLLIPSATGTTYRPETTAGVPHRMLDLHGSQLVDRLGMRVAIGTSDPLDSLASTLDGSPGQWLLGRTGSESSTVFAYDGGVALPQVTLNHGPTAPALWGVTENHLLLLAGGARGKPWAVLSVPLDLAQADISLSHKDPDGKYYVTPGVEVLASGVGPGLSHRNADRSIVLWGGSTTWQIPANQLRPGMRLQDFVINPGAGAPGNAVSSGPDGTTVWRTSGTGLAMARPGGATQQLTGVAPAGCLLSKDAASSSMTVDAFAVDVRGNIWLGGGAPTSVITPDGVLRKLPGGADGVSSIEARPDGSVLLGTAPGGGGQILQIPDAASAASTYPAAPEPEPRCDRRTPARGTTNFRATVLPPVETVDPQQGSPGVSTQLGLDAAGKLVRIRLPLAAHDWAPDGQGGVWWTLADPDRAVHLVRGRSTVHRELNLYGPDGVRRVVVNGELRPLSDAPGTWFAGPDGKLWGYDAVHLLRVEAGRVTVLAGPGQGVPQAADQVTVIGQALYFQLGNDVVRLDVAR</sequence>
<dbReference type="RefSeq" id="WP_132401665.1">
    <property type="nucleotide sequence ID" value="NZ_SMKA01000007.1"/>
</dbReference>
<protein>
    <submittedName>
        <fullName evidence="2">Uncharacterized protein</fullName>
    </submittedName>
</protein>
<reference evidence="2 3" key="1">
    <citation type="submission" date="2019-03" db="EMBL/GenBank/DDBJ databases">
        <title>Draft genome sequences of novel Actinobacteria.</title>
        <authorList>
            <person name="Sahin N."/>
            <person name="Ay H."/>
            <person name="Saygin H."/>
        </authorList>
    </citation>
    <scope>NUCLEOTIDE SEQUENCE [LARGE SCALE GENOMIC DNA]</scope>
    <source>
        <strain evidence="2 3">JCM 30547</strain>
    </source>
</reference>